<dbReference type="SMART" id="SM00347">
    <property type="entry name" value="HTH_MARR"/>
    <property type="match status" value="1"/>
</dbReference>
<sequence>MKKYEELLISLRKVIRAIDIYSRKLNKDSGLTSPQLLVLQNIAAQGDVMVKDIASSINLSSATVTSILDRLEPRGLVIRQRSTIDKRKVGLHVTQAGMDAIKGAPTPLQEHFIQRFETLAEWEQTQLVATMQRIALMMDAQDIDASPVLELNSLQDLAHK</sequence>
<dbReference type="PROSITE" id="PS50995">
    <property type="entry name" value="HTH_MARR_2"/>
    <property type="match status" value="1"/>
</dbReference>
<comment type="caution">
    <text evidence="5">The sequence shown here is derived from an EMBL/GenBank/DDBJ whole genome shotgun (WGS) entry which is preliminary data.</text>
</comment>
<evidence type="ECO:0000256" key="3">
    <source>
        <dbReference type="ARBA" id="ARBA00023163"/>
    </source>
</evidence>
<dbReference type="PROSITE" id="PS01117">
    <property type="entry name" value="HTH_MARR_1"/>
    <property type="match status" value="1"/>
</dbReference>
<evidence type="ECO:0000259" key="4">
    <source>
        <dbReference type="PROSITE" id="PS50995"/>
    </source>
</evidence>
<evidence type="ECO:0000313" key="5">
    <source>
        <dbReference type="EMBL" id="KXI29696.1"/>
    </source>
</evidence>
<evidence type="ECO:0000256" key="1">
    <source>
        <dbReference type="ARBA" id="ARBA00023015"/>
    </source>
</evidence>
<dbReference type="GO" id="GO:0003677">
    <property type="term" value="F:DNA binding"/>
    <property type="evidence" value="ECO:0007669"/>
    <property type="project" value="UniProtKB-KW"/>
</dbReference>
<dbReference type="Proteomes" id="UP000070299">
    <property type="component" value="Unassembled WGS sequence"/>
</dbReference>
<dbReference type="PANTHER" id="PTHR42756:SF1">
    <property type="entry name" value="TRANSCRIPTIONAL REPRESSOR OF EMRAB OPERON"/>
    <property type="match status" value="1"/>
</dbReference>
<dbReference type="AlphaFoldDB" id="A0A136A389"/>
<dbReference type="InterPro" id="IPR036390">
    <property type="entry name" value="WH_DNA-bd_sf"/>
</dbReference>
<dbReference type="InterPro" id="IPR036388">
    <property type="entry name" value="WH-like_DNA-bd_sf"/>
</dbReference>
<dbReference type="STRING" id="1799789.AX660_06545"/>
<dbReference type="Gene3D" id="1.10.10.10">
    <property type="entry name" value="Winged helix-like DNA-binding domain superfamily/Winged helix DNA-binding domain"/>
    <property type="match status" value="1"/>
</dbReference>
<dbReference type="GO" id="GO:0003700">
    <property type="term" value="F:DNA-binding transcription factor activity"/>
    <property type="evidence" value="ECO:0007669"/>
    <property type="project" value="InterPro"/>
</dbReference>
<keyword evidence="2" id="KW-0238">DNA-binding</keyword>
<gene>
    <name evidence="5" type="ORF">AX660_06545</name>
</gene>
<accession>A0A136A389</accession>
<dbReference type="PANTHER" id="PTHR42756">
    <property type="entry name" value="TRANSCRIPTIONAL REGULATOR, MARR"/>
    <property type="match status" value="1"/>
</dbReference>
<dbReference type="PRINTS" id="PR00598">
    <property type="entry name" value="HTHMARR"/>
</dbReference>
<reference evidence="6" key="1">
    <citation type="submission" date="2016-02" db="EMBL/GenBank/DDBJ databases">
        <authorList>
            <person name="Schultz-Johansen M."/>
            <person name="Glaring M.A."/>
            <person name="Bech P.K."/>
            <person name="Stougaard P."/>
        </authorList>
    </citation>
    <scope>NUCLEOTIDE SEQUENCE [LARGE SCALE GENOMIC DNA]</scope>
    <source>
        <strain evidence="6">S66</strain>
    </source>
</reference>
<protein>
    <submittedName>
        <fullName evidence="5">Transcriptional regulator</fullName>
    </submittedName>
</protein>
<feature type="domain" description="HTH marR-type" evidence="4">
    <location>
        <begin position="4"/>
        <end position="136"/>
    </location>
</feature>
<evidence type="ECO:0000313" key="6">
    <source>
        <dbReference type="Proteomes" id="UP000070299"/>
    </source>
</evidence>
<dbReference type="EMBL" id="LSNE01000003">
    <property type="protein sequence ID" value="KXI29696.1"/>
    <property type="molecule type" value="Genomic_DNA"/>
</dbReference>
<name>A0A136A389_9ALTE</name>
<organism evidence="5 6">
    <name type="scientific">Paraglaciecola hydrolytica</name>
    <dbReference type="NCBI Taxonomy" id="1799789"/>
    <lineage>
        <taxon>Bacteria</taxon>
        <taxon>Pseudomonadati</taxon>
        <taxon>Pseudomonadota</taxon>
        <taxon>Gammaproteobacteria</taxon>
        <taxon>Alteromonadales</taxon>
        <taxon>Alteromonadaceae</taxon>
        <taxon>Paraglaciecola</taxon>
    </lineage>
</organism>
<keyword evidence="1" id="KW-0805">Transcription regulation</keyword>
<proteinExistence type="predicted"/>
<dbReference type="RefSeq" id="WP_068372635.1">
    <property type="nucleotide sequence ID" value="NZ_LSNE01000003.1"/>
</dbReference>
<dbReference type="InterPro" id="IPR023187">
    <property type="entry name" value="Tscrpt_reg_MarR-type_CS"/>
</dbReference>
<keyword evidence="6" id="KW-1185">Reference proteome</keyword>
<dbReference type="SUPFAM" id="SSF46785">
    <property type="entry name" value="Winged helix' DNA-binding domain"/>
    <property type="match status" value="1"/>
</dbReference>
<keyword evidence="3" id="KW-0804">Transcription</keyword>
<dbReference type="Pfam" id="PF01047">
    <property type="entry name" value="MarR"/>
    <property type="match status" value="1"/>
</dbReference>
<evidence type="ECO:0000256" key="2">
    <source>
        <dbReference type="ARBA" id="ARBA00023125"/>
    </source>
</evidence>
<dbReference type="OrthoDB" id="7502947at2"/>
<dbReference type="InterPro" id="IPR000835">
    <property type="entry name" value="HTH_MarR-typ"/>
</dbReference>